<gene>
    <name evidence="7" type="ORF">SAMN06296008_105176</name>
</gene>
<dbReference type="STRING" id="1938817.SAMN06296008_105176"/>
<dbReference type="Gene3D" id="3.10.20.30">
    <property type="match status" value="1"/>
</dbReference>
<dbReference type="CDD" id="cd00207">
    <property type="entry name" value="fer2"/>
    <property type="match status" value="1"/>
</dbReference>
<dbReference type="InterPro" id="IPR001041">
    <property type="entry name" value="2Fe-2S_ferredoxin-type"/>
</dbReference>
<evidence type="ECO:0000256" key="3">
    <source>
        <dbReference type="ARBA" id="ARBA00023002"/>
    </source>
</evidence>
<evidence type="ECO:0000256" key="2">
    <source>
        <dbReference type="ARBA" id="ARBA00022723"/>
    </source>
</evidence>
<dbReference type="InterPro" id="IPR036010">
    <property type="entry name" value="2Fe-2S_ferredoxin-like_sf"/>
</dbReference>
<keyword evidence="8" id="KW-1185">Reference proteome</keyword>
<proteinExistence type="predicted"/>
<dbReference type="GO" id="GO:0046872">
    <property type="term" value="F:metal ion binding"/>
    <property type="evidence" value="ECO:0007669"/>
    <property type="project" value="UniProtKB-KW"/>
</dbReference>
<organism evidence="7 8">
    <name type="scientific">Polynucleobacter kasalickyi</name>
    <dbReference type="NCBI Taxonomy" id="1938817"/>
    <lineage>
        <taxon>Bacteria</taxon>
        <taxon>Pseudomonadati</taxon>
        <taxon>Pseudomonadota</taxon>
        <taxon>Betaproteobacteria</taxon>
        <taxon>Burkholderiales</taxon>
        <taxon>Burkholderiaceae</taxon>
        <taxon>Polynucleobacter</taxon>
    </lineage>
</organism>
<dbReference type="Pfam" id="PF01799">
    <property type="entry name" value="Fer2_2"/>
    <property type="match status" value="1"/>
</dbReference>
<keyword evidence="2" id="KW-0479">Metal-binding</keyword>
<dbReference type="EMBL" id="FWXJ01000005">
    <property type="protein sequence ID" value="SMC48307.1"/>
    <property type="molecule type" value="Genomic_DNA"/>
</dbReference>
<dbReference type="Gene3D" id="1.10.150.120">
    <property type="entry name" value="[2Fe-2S]-binding domain"/>
    <property type="match status" value="1"/>
</dbReference>
<keyword evidence="1" id="KW-0001">2Fe-2S</keyword>
<dbReference type="Pfam" id="PF00111">
    <property type="entry name" value="Fer2"/>
    <property type="match status" value="1"/>
</dbReference>
<dbReference type="InterPro" id="IPR002888">
    <property type="entry name" value="2Fe-2S-bd"/>
</dbReference>
<dbReference type="SUPFAM" id="SSF47741">
    <property type="entry name" value="CO dehydrogenase ISP C-domain like"/>
    <property type="match status" value="1"/>
</dbReference>
<keyword evidence="5" id="KW-0411">Iron-sulfur</keyword>
<dbReference type="GO" id="GO:0051537">
    <property type="term" value="F:2 iron, 2 sulfur cluster binding"/>
    <property type="evidence" value="ECO:0007669"/>
    <property type="project" value="UniProtKB-KW"/>
</dbReference>
<dbReference type="SUPFAM" id="SSF54292">
    <property type="entry name" value="2Fe-2S ferredoxin-like"/>
    <property type="match status" value="1"/>
</dbReference>
<dbReference type="InterPro" id="IPR036884">
    <property type="entry name" value="2Fe-2S-bd_dom_sf"/>
</dbReference>
<dbReference type="PANTHER" id="PTHR44379:SF6">
    <property type="entry name" value="BLR6046 PROTEIN"/>
    <property type="match status" value="1"/>
</dbReference>
<dbReference type="Proteomes" id="UP000192708">
    <property type="component" value="Unassembled WGS sequence"/>
</dbReference>
<dbReference type="OrthoDB" id="9179439at2"/>
<name>A0A1W1ZIU8_9BURK</name>
<dbReference type="GO" id="GO:0016491">
    <property type="term" value="F:oxidoreductase activity"/>
    <property type="evidence" value="ECO:0007669"/>
    <property type="project" value="UniProtKB-KW"/>
</dbReference>
<dbReference type="InterPro" id="IPR006058">
    <property type="entry name" value="2Fe2S_fd_BS"/>
</dbReference>
<sequence>MTTSIKVNGKLQTVETDPSSPLLYALRNDCDINSAKYGCGLGQCGACMVIINGTPVRSCITPINSVNSNVTTLESYESDRVLNALNKAFIAEQAVQCGFCISGMMMSAKTLLDTNKRPTEQQIKVALNGNLCRCGTQTRILKAIQRAAKELA</sequence>
<feature type="domain" description="2Fe-2S ferredoxin-type" evidence="6">
    <location>
        <begin position="1"/>
        <end position="76"/>
    </location>
</feature>
<protein>
    <submittedName>
        <fullName evidence="7">Nicotinate dehydrogenase subunit A</fullName>
    </submittedName>
</protein>
<evidence type="ECO:0000256" key="4">
    <source>
        <dbReference type="ARBA" id="ARBA00023004"/>
    </source>
</evidence>
<evidence type="ECO:0000256" key="5">
    <source>
        <dbReference type="ARBA" id="ARBA00023014"/>
    </source>
</evidence>
<keyword evidence="3" id="KW-0560">Oxidoreductase</keyword>
<dbReference type="InterPro" id="IPR012675">
    <property type="entry name" value="Beta-grasp_dom_sf"/>
</dbReference>
<evidence type="ECO:0000313" key="8">
    <source>
        <dbReference type="Proteomes" id="UP000192708"/>
    </source>
</evidence>
<keyword evidence="4" id="KW-0408">Iron</keyword>
<evidence type="ECO:0000313" key="7">
    <source>
        <dbReference type="EMBL" id="SMC48307.1"/>
    </source>
</evidence>
<dbReference type="AlphaFoldDB" id="A0A1W1ZIU8"/>
<evidence type="ECO:0000259" key="6">
    <source>
        <dbReference type="PROSITE" id="PS51085"/>
    </source>
</evidence>
<accession>A0A1W1ZIU8</accession>
<reference evidence="7 8" key="1">
    <citation type="submission" date="2017-04" db="EMBL/GenBank/DDBJ databases">
        <authorList>
            <person name="Afonso C.L."/>
            <person name="Miller P.J."/>
            <person name="Scott M.A."/>
            <person name="Spackman E."/>
            <person name="Goraichik I."/>
            <person name="Dimitrov K.M."/>
            <person name="Suarez D.L."/>
            <person name="Swayne D.E."/>
        </authorList>
    </citation>
    <scope>NUCLEOTIDE SEQUENCE [LARGE SCALE GENOMIC DNA]</scope>
    <source>
        <strain evidence="7 8">VK13</strain>
    </source>
</reference>
<dbReference type="PANTHER" id="PTHR44379">
    <property type="entry name" value="OXIDOREDUCTASE WITH IRON-SULFUR SUBUNIT"/>
    <property type="match status" value="1"/>
</dbReference>
<dbReference type="RefSeq" id="WP_084283322.1">
    <property type="nucleotide sequence ID" value="NZ_FWXJ01000005.1"/>
</dbReference>
<dbReference type="PROSITE" id="PS51085">
    <property type="entry name" value="2FE2S_FER_2"/>
    <property type="match status" value="1"/>
</dbReference>
<dbReference type="PROSITE" id="PS00197">
    <property type="entry name" value="2FE2S_FER_1"/>
    <property type="match status" value="1"/>
</dbReference>
<dbReference type="InterPro" id="IPR051452">
    <property type="entry name" value="Diverse_Oxidoreductases"/>
</dbReference>
<evidence type="ECO:0000256" key="1">
    <source>
        <dbReference type="ARBA" id="ARBA00022714"/>
    </source>
</evidence>